<reference evidence="1" key="1">
    <citation type="journal article" date="2023" name="Mol. Biol. Evol.">
        <title>Third-Generation Sequencing Reveals the Adaptive Role of the Epigenome in Three Deep-Sea Polychaetes.</title>
        <authorList>
            <person name="Perez M."/>
            <person name="Aroh O."/>
            <person name="Sun Y."/>
            <person name="Lan Y."/>
            <person name="Juniper S.K."/>
            <person name="Young C.R."/>
            <person name="Angers B."/>
            <person name="Qian P.Y."/>
        </authorList>
    </citation>
    <scope>NUCLEOTIDE SEQUENCE</scope>
    <source>
        <strain evidence="1">P08H-3</strain>
    </source>
</reference>
<dbReference type="Proteomes" id="UP001208570">
    <property type="component" value="Unassembled WGS sequence"/>
</dbReference>
<comment type="caution">
    <text evidence="1">The sequence shown here is derived from an EMBL/GenBank/DDBJ whole genome shotgun (WGS) entry which is preliminary data.</text>
</comment>
<organism evidence="1 2">
    <name type="scientific">Paralvinella palmiformis</name>
    <dbReference type="NCBI Taxonomy" id="53620"/>
    <lineage>
        <taxon>Eukaryota</taxon>
        <taxon>Metazoa</taxon>
        <taxon>Spiralia</taxon>
        <taxon>Lophotrochozoa</taxon>
        <taxon>Annelida</taxon>
        <taxon>Polychaeta</taxon>
        <taxon>Sedentaria</taxon>
        <taxon>Canalipalpata</taxon>
        <taxon>Terebellida</taxon>
        <taxon>Terebelliformia</taxon>
        <taxon>Alvinellidae</taxon>
        <taxon>Paralvinella</taxon>
    </lineage>
</organism>
<sequence length="106" mass="12193">HLNYNHLSNVFQSAYKQFNSTKTTLLKVHKDIALNMDTGKVTTLTLLDLSATFDTIDYSVLLDRLSDWYGILTQHLDPLTIKIRKCFSKAVLTFSQPQIRPSFICR</sequence>
<gene>
    <name evidence="1" type="ORF">LSH36_297g02012</name>
</gene>
<keyword evidence="2" id="KW-1185">Reference proteome</keyword>
<name>A0AAD9JJ31_9ANNE</name>
<proteinExistence type="predicted"/>
<evidence type="ECO:0000313" key="2">
    <source>
        <dbReference type="Proteomes" id="UP001208570"/>
    </source>
</evidence>
<evidence type="ECO:0000313" key="1">
    <source>
        <dbReference type="EMBL" id="KAK2153433.1"/>
    </source>
</evidence>
<protein>
    <recommendedName>
        <fullName evidence="3">Reverse transcriptase domain-containing protein</fullName>
    </recommendedName>
</protein>
<feature type="non-terminal residue" evidence="1">
    <location>
        <position position="1"/>
    </location>
</feature>
<accession>A0AAD9JJ31</accession>
<dbReference type="AlphaFoldDB" id="A0AAD9JJ31"/>
<evidence type="ECO:0008006" key="3">
    <source>
        <dbReference type="Google" id="ProtNLM"/>
    </source>
</evidence>
<dbReference type="EMBL" id="JAODUP010000297">
    <property type="protein sequence ID" value="KAK2153433.1"/>
    <property type="molecule type" value="Genomic_DNA"/>
</dbReference>